<dbReference type="RefSeq" id="WP_076482873.1">
    <property type="nucleotide sequence ID" value="NZ_FTNT01000016.1"/>
</dbReference>
<evidence type="ECO:0000256" key="1">
    <source>
        <dbReference type="SAM" id="Phobius"/>
    </source>
</evidence>
<dbReference type="STRING" id="1344003.SAMN05445060_4085"/>
<sequence length="497" mass="54092">MTATSGVEKNAILLFGRWSKPRSTGLFGQTWGVTVLGGVLLLVWVILVSITQSLWVGGSAFLIESGLLVPLVWHREGVTGLEWMVRRVQYRWAFWRKETDFSGGVFGKTPGFGMPPGILGNVEQYEYELRNGDRWGMNHLRAKDHFAVVLDVTPRGQEGFDQWQANQWVAGHGDLLARLGTTNGAIGMTVTVESVPEFGQRVKAEARRIHSPAAPEFALEHLASTVTDRSGGTVRAEVRVCFIFIRPRGAKTVLDVAKQIGSQLSTLIAATKKAGVDAVPMTGGEISMLVARAYRPELTAAIEGLTQQGRTDVIAWDQAGPRGARNNWDHYLHNGFRSVTWEMATPPESAVPSDNLKPLLIPRATLPCKRVTVVYRIHRAGEAKKMVNADFREALADEQSKSGVASASATIRRENTQAARVEQAHGAGLTRFGMLVTLTTPKDDDLAEITPELEGLGDEASIMLQRCWGDSDAAFAGGIGVGILLPEYASGHLAVFE</sequence>
<gene>
    <name evidence="2" type="ORF">SAMN05445060_4085</name>
</gene>
<dbReference type="InterPro" id="IPR049978">
    <property type="entry name" value="SCO6880-like"/>
</dbReference>
<proteinExistence type="predicted"/>
<feature type="transmembrane region" description="Helical" evidence="1">
    <location>
        <begin position="54"/>
        <end position="73"/>
    </location>
</feature>
<keyword evidence="1" id="KW-0472">Membrane</keyword>
<dbReference type="EMBL" id="FTNT01000016">
    <property type="protein sequence ID" value="SIS23262.1"/>
    <property type="molecule type" value="Genomic_DNA"/>
</dbReference>
<feature type="transmembrane region" description="Helical" evidence="1">
    <location>
        <begin position="26"/>
        <end position="47"/>
    </location>
</feature>
<name>A0A1N7HEK1_9NOCA</name>
<dbReference type="Proteomes" id="UP000186218">
    <property type="component" value="Unassembled WGS sequence"/>
</dbReference>
<dbReference type="OrthoDB" id="4505949at2"/>
<organism evidence="2 3">
    <name type="scientific">Williamsia sterculiae</name>
    <dbReference type="NCBI Taxonomy" id="1344003"/>
    <lineage>
        <taxon>Bacteria</taxon>
        <taxon>Bacillati</taxon>
        <taxon>Actinomycetota</taxon>
        <taxon>Actinomycetes</taxon>
        <taxon>Mycobacteriales</taxon>
        <taxon>Nocardiaceae</taxon>
        <taxon>Williamsia</taxon>
    </lineage>
</organism>
<dbReference type="NCBIfam" id="NF042935">
    <property type="entry name" value="SCO6880_fam"/>
    <property type="match status" value="1"/>
</dbReference>
<dbReference type="AlphaFoldDB" id="A0A1N7HEK1"/>
<accession>A0A1N7HEK1</accession>
<keyword evidence="3" id="KW-1185">Reference proteome</keyword>
<evidence type="ECO:0000313" key="2">
    <source>
        <dbReference type="EMBL" id="SIS23262.1"/>
    </source>
</evidence>
<evidence type="ECO:0008006" key="4">
    <source>
        <dbReference type="Google" id="ProtNLM"/>
    </source>
</evidence>
<protein>
    <recommendedName>
        <fullName evidence="4">Type VII secretion protein EccE</fullName>
    </recommendedName>
</protein>
<keyword evidence="1" id="KW-1133">Transmembrane helix</keyword>
<evidence type="ECO:0000313" key="3">
    <source>
        <dbReference type="Proteomes" id="UP000186218"/>
    </source>
</evidence>
<keyword evidence="1" id="KW-0812">Transmembrane</keyword>
<reference evidence="2 3" key="1">
    <citation type="submission" date="2017-01" db="EMBL/GenBank/DDBJ databases">
        <authorList>
            <person name="Mah S.A."/>
            <person name="Swanson W.J."/>
            <person name="Moy G.W."/>
            <person name="Vacquier V.D."/>
        </authorList>
    </citation>
    <scope>NUCLEOTIDE SEQUENCE [LARGE SCALE GENOMIC DNA]</scope>
    <source>
        <strain evidence="2 3">CPCC 203464</strain>
    </source>
</reference>